<dbReference type="InterPro" id="IPR029044">
    <property type="entry name" value="Nucleotide-diphossugar_trans"/>
</dbReference>
<dbReference type="PANTHER" id="PTHR22572">
    <property type="entry name" value="SUGAR-1-PHOSPHATE GUANYL TRANSFERASE"/>
    <property type="match status" value="1"/>
</dbReference>
<evidence type="ECO:0000259" key="3">
    <source>
        <dbReference type="Pfam" id="PF25087"/>
    </source>
</evidence>
<dbReference type="Gene3D" id="2.160.10.10">
    <property type="entry name" value="Hexapeptide repeat proteins"/>
    <property type="match status" value="1"/>
</dbReference>
<feature type="domain" description="Mannose-1-phosphate guanyltransferase C-terminal" evidence="3">
    <location>
        <begin position="284"/>
        <end position="420"/>
    </location>
</feature>
<reference evidence="4" key="1">
    <citation type="submission" date="2020-08" db="EMBL/GenBank/DDBJ databases">
        <title>Genome sequencing and assembly of the red palm weevil Rhynchophorus ferrugineus.</title>
        <authorList>
            <person name="Dias G.B."/>
            <person name="Bergman C.M."/>
            <person name="Manee M."/>
        </authorList>
    </citation>
    <scope>NUCLEOTIDE SEQUENCE</scope>
    <source>
        <strain evidence="4">AA-2017</strain>
        <tissue evidence="4">Whole larva</tissue>
    </source>
</reference>
<evidence type="ECO:0000259" key="2">
    <source>
        <dbReference type="Pfam" id="PF00483"/>
    </source>
</evidence>
<dbReference type="InterPro" id="IPR005835">
    <property type="entry name" value="NTP_transferase_dom"/>
</dbReference>
<dbReference type="OrthoDB" id="285674at2759"/>
<evidence type="ECO:0000313" key="4">
    <source>
        <dbReference type="EMBL" id="KAF7280151.1"/>
    </source>
</evidence>
<accession>A0A834MD40</accession>
<dbReference type="InterPro" id="IPR050486">
    <property type="entry name" value="Mannose-1P_guanyltransferase"/>
</dbReference>
<dbReference type="AlphaFoldDB" id="A0A834MD40"/>
<dbReference type="EMBL" id="JAACXV010000318">
    <property type="protein sequence ID" value="KAF7280151.1"/>
    <property type="molecule type" value="Genomic_DNA"/>
</dbReference>
<dbReference type="CDD" id="cd06428">
    <property type="entry name" value="M1P_guanylylT_A_like_N"/>
    <property type="match status" value="1"/>
</dbReference>
<evidence type="ECO:0000313" key="5">
    <source>
        <dbReference type="Proteomes" id="UP000625711"/>
    </source>
</evidence>
<comment type="caution">
    <text evidence="4">The sequence shown here is derived from an EMBL/GenBank/DDBJ whole genome shotgun (WGS) entry which is preliminary data.</text>
</comment>
<dbReference type="PROSITE" id="PS00101">
    <property type="entry name" value="HEXAPEP_TRANSFERASES"/>
    <property type="match status" value="1"/>
</dbReference>
<dbReference type="InterPro" id="IPR056729">
    <property type="entry name" value="GMPPB_C"/>
</dbReference>
<organism evidence="4 5">
    <name type="scientific">Rhynchophorus ferrugineus</name>
    <name type="common">Red palm weevil</name>
    <name type="synonym">Curculio ferrugineus</name>
    <dbReference type="NCBI Taxonomy" id="354439"/>
    <lineage>
        <taxon>Eukaryota</taxon>
        <taxon>Metazoa</taxon>
        <taxon>Ecdysozoa</taxon>
        <taxon>Arthropoda</taxon>
        <taxon>Hexapoda</taxon>
        <taxon>Insecta</taxon>
        <taxon>Pterygota</taxon>
        <taxon>Neoptera</taxon>
        <taxon>Endopterygota</taxon>
        <taxon>Coleoptera</taxon>
        <taxon>Polyphaga</taxon>
        <taxon>Cucujiformia</taxon>
        <taxon>Curculionidae</taxon>
        <taxon>Dryophthorinae</taxon>
        <taxon>Rhynchophorus</taxon>
    </lineage>
</organism>
<proteinExistence type="inferred from homology"/>
<sequence>MLKAVILIGGPQKGTRFRPLSLDIPKPLFPVAGLPIIQHHIEACLSVNDLKEILIVGFYPVTQLQQFVNDMQLQYNITIKYLQEFTALGTAGGLFHFRDQIRSGSPDAFFVMNGDVCADFPLNELYKFHKERSTVSLVTIMSTEATRQQSLNFGCLVLDKKSNEVTHYVEKPSSYVSTLINCGVYVFSLKIFNVIGEAFNAKQEEYYKNNGNGSKDAGYIQLERDILTPLAGTGKLFALPINNWWSQLKTASSAIYANRHYLELYRSKHPEKLAGGKQAEQCKIIPDVHIDASAQIHPTAVIGPNVSIGPGVIIEAGVRIRESIILDAAVIEERSLILHSIIGRNSKVGKWARVEGTPCDPDPNKPFAKMENPRLFNDDGRLNPSITILGCSVSVPSETILLNSIVLPNKELSKSIKNEIIL</sequence>
<dbReference type="GO" id="GO:0016740">
    <property type="term" value="F:transferase activity"/>
    <property type="evidence" value="ECO:0007669"/>
    <property type="project" value="InterPro"/>
</dbReference>
<dbReference type="Proteomes" id="UP000625711">
    <property type="component" value="Unassembled WGS sequence"/>
</dbReference>
<gene>
    <name evidence="4" type="ORF">GWI33_006327</name>
</gene>
<dbReference type="Pfam" id="PF25087">
    <property type="entry name" value="GMPPB_C"/>
    <property type="match status" value="1"/>
</dbReference>
<feature type="domain" description="Nucleotidyl transferase" evidence="2">
    <location>
        <begin position="3"/>
        <end position="198"/>
    </location>
</feature>
<dbReference type="Pfam" id="PF00483">
    <property type="entry name" value="NTP_transferase"/>
    <property type="match status" value="1"/>
</dbReference>
<keyword evidence="5" id="KW-1185">Reference proteome</keyword>
<name>A0A834MD40_RHYFE</name>
<dbReference type="InterPro" id="IPR018357">
    <property type="entry name" value="Hexapep_transf_CS"/>
</dbReference>
<evidence type="ECO:0000256" key="1">
    <source>
        <dbReference type="ARBA" id="ARBA00007274"/>
    </source>
</evidence>
<dbReference type="Gene3D" id="3.90.550.10">
    <property type="entry name" value="Spore Coat Polysaccharide Biosynthesis Protein SpsA, Chain A"/>
    <property type="match status" value="1"/>
</dbReference>
<dbReference type="SUPFAM" id="SSF53448">
    <property type="entry name" value="Nucleotide-diphospho-sugar transferases"/>
    <property type="match status" value="1"/>
</dbReference>
<comment type="similarity">
    <text evidence="1">Belongs to the transferase hexapeptide repeat family.</text>
</comment>
<protein>
    <submittedName>
        <fullName evidence="4">Uncharacterized protein</fullName>
    </submittedName>
</protein>